<dbReference type="OrthoDB" id="103554at2157"/>
<dbReference type="InterPro" id="IPR036868">
    <property type="entry name" value="TusA-like_sf"/>
</dbReference>
<evidence type="ECO:0000313" key="3">
    <source>
        <dbReference type="Proteomes" id="UP000183894"/>
    </source>
</evidence>
<dbReference type="InterPro" id="IPR018720">
    <property type="entry name" value="DUF2249"/>
</dbReference>
<evidence type="ECO:0000259" key="1">
    <source>
        <dbReference type="Pfam" id="PF10006"/>
    </source>
</evidence>
<dbReference type="Proteomes" id="UP000183894">
    <property type="component" value="Unassembled WGS sequence"/>
</dbReference>
<feature type="domain" description="DUF2249" evidence="1">
    <location>
        <begin position="21"/>
        <end position="80"/>
    </location>
</feature>
<dbReference type="AlphaFoldDB" id="A0A1H7Q290"/>
<dbReference type="Pfam" id="PF10006">
    <property type="entry name" value="DUF2249"/>
    <property type="match status" value="1"/>
</dbReference>
<gene>
    <name evidence="2" type="ORF">SAMN04488691_104276</name>
</gene>
<dbReference type="EMBL" id="FOAD01000004">
    <property type="protein sequence ID" value="SEL41946.1"/>
    <property type="molecule type" value="Genomic_DNA"/>
</dbReference>
<proteinExistence type="predicted"/>
<evidence type="ECO:0000313" key="2">
    <source>
        <dbReference type="EMBL" id="SEL41946.1"/>
    </source>
</evidence>
<protein>
    <submittedName>
        <fullName evidence="2">Uncharacterized conserved protein</fullName>
    </submittedName>
</protein>
<dbReference type="SUPFAM" id="SSF64307">
    <property type="entry name" value="SirA-like"/>
    <property type="match status" value="1"/>
</dbReference>
<accession>A0A1H7Q290</accession>
<sequence length="86" mass="9707">MDVEPLLQEADAPTGKAIEFLDARDLPPPEPLTKTMNSLAELDPETVFVQLNDRAPKFLFPKLDDRGFDYRTVETDEGTVTAIWRS</sequence>
<organism evidence="2 3">
    <name type="scientific">Haloferax larsenii</name>
    <dbReference type="NCBI Taxonomy" id="302484"/>
    <lineage>
        <taxon>Archaea</taxon>
        <taxon>Methanobacteriati</taxon>
        <taxon>Methanobacteriota</taxon>
        <taxon>Stenosarchaea group</taxon>
        <taxon>Halobacteria</taxon>
        <taxon>Halobacteriales</taxon>
        <taxon>Haloferacaceae</taxon>
        <taxon>Haloferax</taxon>
    </lineage>
</organism>
<reference evidence="2 3" key="1">
    <citation type="submission" date="2016-10" db="EMBL/GenBank/DDBJ databases">
        <authorList>
            <person name="de Groot N.N."/>
        </authorList>
    </citation>
    <scope>NUCLEOTIDE SEQUENCE [LARGE SCALE GENOMIC DNA]</scope>
    <source>
        <strain evidence="2 3">CDM_5</strain>
    </source>
</reference>
<name>A0A1H7Q290_HALLR</name>